<evidence type="ECO:0000256" key="4">
    <source>
        <dbReference type="ARBA" id="ARBA00022989"/>
    </source>
</evidence>
<feature type="transmembrane region" description="Helical" evidence="7">
    <location>
        <begin position="161"/>
        <end position="180"/>
    </location>
</feature>
<evidence type="ECO:0000256" key="1">
    <source>
        <dbReference type="ARBA" id="ARBA00004651"/>
    </source>
</evidence>
<accession>A0A6B0TXW0</accession>
<keyword evidence="3 7" id="KW-0812">Transmembrane</keyword>
<name>A0A6B0TXW0_9RHOB</name>
<dbReference type="Proteomes" id="UP000436016">
    <property type="component" value="Unassembled WGS sequence"/>
</dbReference>
<dbReference type="Pfam" id="PF01810">
    <property type="entry name" value="LysE"/>
    <property type="match status" value="1"/>
</dbReference>
<keyword evidence="4 7" id="KW-1133">Transmembrane helix</keyword>
<keyword evidence="5 7" id="KW-0472">Membrane</keyword>
<organism evidence="8 9">
    <name type="scientific">Oceanomicrobium pacificus</name>
    <dbReference type="NCBI Taxonomy" id="2692916"/>
    <lineage>
        <taxon>Bacteria</taxon>
        <taxon>Pseudomonadati</taxon>
        <taxon>Pseudomonadota</taxon>
        <taxon>Alphaproteobacteria</taxon>
        <taxon>Rhodobacterales</taxon>
        <taxon>Paracoccaceae</taxon>
        <taxon>Oceanomicrobium</taxon>
    </lineage>
</organism>
<feature type="transmembrane region" description="Helical" evidence="7">
    <location>
        <begin position="123"/>
        <end position="140"/>
    </location>
</feature>
<feature type="transmembrane region" description="Helical" evidence="7">
    <location>
        <begin position="56"/>
        <end position="77"/>
    </location>
</feature>
<dbReference type="EMBL" id="WUWG01000003">
    <property type="protein sequence ID" value="MXU65843.1"/>
    <property type="molecule type" value="Genomic_DNA"/>
</dbReference>
<dbReference type="InterPro" id="IPR001123">
    <property type="entry name" value="LeuE-type"/>
</dbReference>
<dbReference type="PANTHER" id="PTHR30086:SF20">
    <property type="entry name" value="ARGININE EXPORTER PROTEIN ARGO-RELATED"/>
    <property type="match status" value="1"/>
</dbReference>
<evidence type="ECO:0000256" key="7">
    <source>
        <dbReference type="SAM" id="Phobius"/>
    </source>
</evidence>
<keyword evidence="2" id="KW-1003">Cell membrane</keyword>
<keyword evidence="9" id="KW-1185">Reference proteome</keyword>
<evidence type="ECO:0000256" key="3">
    <source>
        <dbReference type="ARBA" id="ARBA00022692"/>
    </source>
</evidence>
<evidence type="ECO:0000256" key="6">
    <source>
        <dbReference type="SAM" id="MobiDB-lite"/>
    </source>
</evidence>
<reference evidence="8 9" key="1">
    <citation type="submission" date="2019-12" db="EMBL/GenBank/DDBJ databases">
        <title>Strain KN286 was isolated from seawater, which was collected from Caroline Seamount in the tropical western Pacific.</title>
        <authorList>
            <person name="Wang Q."/>
        </authorList>
    </citation>
    <scope>NUCLEOTIDE SEQUENCE [LARGE SCALE GENOMIC DNA]</scope>
    <source>
        <strain evidence="8 9">KN286</strain>
    </source>
</reference>
<sequence>MRRNSSSPPVWWFRPRQRRSPPAAPDRCAGPRRVSPRQRRASPKRRSTDAPPVIEATLTGFLTSISLILAIGAQNAFVLRQGLARSHVFAVCLTCALSDAILITLGVAGFGVVVAAYPSLPRIMVWAGAAFLLFYGATRFHAAWKGHAGIDLSGKAAPQRLGTVLATCLALTWLNPHVYLDTFGLIGAVSTGFAGAVKTGFAIGAVTASFVFFFSLGYGARLLTPIMQSARSWVVLDILIGLVMWALAVGLVLSH</sequence>
<proteinExistence type="predicted"/>
<dbReference type="GO" id="GO:0015171">
    <property type="term" value="F:amino acid transmembrane transporter activity"/>
    <property type="evidence" value="ECO:0007669"/>
    <property type="project" value="TreeGrafter"/>
</dbReference>
<gene>
    <name evidence="8" type="ORF">GSH16_10310</name>
</gene>
<evidence type="ECO:0000313" key="8">
    <source>
        <dbReference type="EMBL" id="MXU65843.1"/>
    </source>
</evidence>
<comment type="subcellular location">
    <subcellularLocation>
        <location evidence="1">Cell membrane</location>
        <topology evidence="1">Multi-pass membrane protein</topology>
    </subcellularLocation>
</comment>
<dbReference type="GO" id="GO:0005886">
    <property type="term" value="C:plasma membrane"/>
    <property type="evidence" value="ECO:0007669"/>
    <property type="project" value="UniProtKB-SubCell"/>
</dbReference>
<feature type="transmembrane region" description="Helical" evidence="7">
    <location>
        <begin position="89"/>
        <end position="117"/>
    </location>
</feature>
<dbReference type="PANTHER" id="PTHR30086">
    <property type="entry name" value="ARGININE EXPORTER PROTEIN ARGO"/>
    <property type="match status" value="1"/>
</dbReference>
<evidence type="ECO:0000256" key="2">
    <source>
        <dbReference type="ARBA" id="ARBA00022475"/>
    </source>
</evidence>
<comment type="caution">
    <text evidence="8">The sequence shown here is derived from an EMBL/GenBank/DDBJ whole genome shotgun (WGS) entry which is preliminary data.</text>
</comment>
<feature type="region of interest" description="Disordered" evidence="6">
    <location>
        <begin position="1"/>
        <end position="49"/>
    </location>
</feature>
<feature type="compositionally biased region" description="Basic residues" evidence="6">
    <location>
        <begin position="34"/>
        <end position="45"/>
    </location>
</feature>
<evidence type="ECO:0000256" key="5">
    <source>
        <dbReference type="ARBA" id="ARBA00023136"/>
    </source>
</evidence>
<feature type="transmembrane region" description="Helical" evidence="7">
    <location>
        <begin position="200"/>
        <end position="220"/>
    </location>
</feature>
<feature type="transmembrane region" description="Helical" evidence="7">
    <location>
        <begin position="232"/>
        <end position="253"/>
    </location>
</feature>
<evidence type="ECO:0000313" key="9">
    <source>
        <dbReference type="Proteomes" id="UP000436016"/>
    </source>
</evidence>
<dbReference type="AlphaFoldDB" id="A0A6B0TXW0"/>
<protein>
    <submittedName>
        <fullName evidence="8">LysE family transporter</fullName>
    </submittedName>
</protein>